<evidence type="ECO:0000259" key="4">
    <source>
        <dbReference type="PROSITE" id="PS50097"/>
    </source>
</evidence>
<dbReference type="InterPro" id="IPR000210">
    <property type="entry name" value="BTB/POZ_dom"/>
</dbReference>
<evidence type="ECO:0000256" key="2">
    <source>
        <dbReference type="PROSITE-ProRule" id="PRU00042"/>
    </source>
</evidence>
<organism evidence="6">
    <name type="scientific">Scylla olivacea</name>
    <name type="common">Orange mud crab</name>
    <name type="synonym">Cancer olivacea</name>
    <dbReference type="NCBI Taxonomy" id="85551"/>
    <lineage>
        <taxon>Eukaryota</taxon>
        <taxon>Metazoa</taxon>
        <taxon>Ecdysozoa</taxon>
        <taxon>Arthropoda</taxon>
        <taxon>Crustacea</taxon>
        <taxon>Multicrustacea</taxon>
        <taxon>Malacostraca</taxon>
        <taxon>Eumalacostraca</taxon>
        <taxon>Eucarida</taxon>
        <taxon>Decapoda</taxon>
        <taxon>Pleocyemata</taxon>
        <taxon>Brachyura</taxon>
        <taxon>Eubrachyura</taxon>
        <taxon>Portunoidea</taxon>
        <taxon>Portunidae</taxon>
        <taxon>Portuninae</taxon>
        <taxon>Scylla</taxon>
    </lineage>
</organism>
<evidence type="ECO:0000259" key="5">
    <source>
        <dbReference type="PROSITE" id="PS50157"/>
    </source>
</evidence>
<dbReference type="Pfam" id="PF00096">
    <property type="entry name" value="zf-C2H2"/>
    <property type="match status" value="1"/>
</dbReference>
<dbReference type="PANTHER" id="PTHR23110">
    <property type="entry name" value="BTB DOMAIN TRANSCRIPTION FACTOR"/>
    <property type="match status" value="1"/>
</dbReference>
<evidence type="ECO:0000256" key="3">
    <source>
        <dbReference type="SAM" id="MobiDB-lite"/>
    </source>
</evidence>
<dbReference type="PROSITE" id="PS50157">
    <property type="entry name" value="ZINC_FINGER_C2H2_2"/>
    <property type="match status" value="2"/>
</dbReference>
<dbReference type="GO" id="GO:0048513">
    <property type="term" value="P:animal organ development"/>
    <property type="evidence" value="ECO:0007669"/>
    <property type="project" value="UniProtKB-ARBA"/>
</dbReference>
<keyword evidence="2" id="KW-0863">Zinc-finger</keyword>
<dbReference type="PROSITE" id="PS50097">
    <property type="entry name" value="BTB"/>
    <property type="match status" value="1"/>
</dbReference>
<dbReference type="CDD" id="cd18315">
    <property type="entry name" value="BTB_POZ_BAB-like"/>
    <property type="match status" value="1"/>
</dbReference>
<dbReference type="Gene3D" id="3.30.710.10">
    <property type="entry name" value="Potassium Channel Kv1.1, Chain A"/>
    <property type="match status" value="1"/>
</dbReference>
<accession>A0A0P4VVE5</accession>
<dbReference type="InterPro" id="IPR036236">
    <property type="entry name" value="Znf_C2H2_sf"/>
</dbReference>
<dbReference type="Pfam" id="PF00651">
    <property type="entry name" value="BTB"/>
    <property type="match status" value="1"/>
</dbReference>
<dbReference type="SMART" id="SM00355">
    <property type="entry name" value="ZnF_C2H2"/>
    <property type="match status" value="2"/>
</dbReference>
<feature type="compositionally biased region" description="Polar residues" evidence="3">
    <location>
        <begin position="152"/>
        <end position="166"/>
    </location>
</feature>
<dbReference type="Gene3D" id="3.30.160.60">
    <property type="entry name" value="Classic Zinc Finger"/>
    <property type="match status" value="1"/>
</dbReference>
<dbReference type="AlphaFoldDB" id="A0A0P4VVE5"/>
<dbReference type="InterPro" id="IPR013087">
    <property type="entry name" value="Znf_C2H2_type"/>
</dbReference>
<dbReference type="SUPFAM" id="SSF54695">
    <property type="entry name" value="POZ domain"/>
    <property type="match status" value="1"/>
</dbReference>
<dbReference type="PROSITE" id="PS00028">
    <property type="entry name" value="ZINC_FINGER_C2H2_1"/>
    <property type="match status" value="2"/>
</dbReference>
<proteinExistence type="predicted"/>
<keyword evidence="2" id="KW-0479">Metal-binding</keyword>
<dbReference type="GO" id="GO:0008270">
    <property type="term" value="F:zinc ion binding"/>
    <property type="evidence" value="ECO:0007669"/>
    <property type="project" value="UniProtKB-KW"/>
</dbReference>
<feature type="compositionally biased region" description="Basic and acidic residues" evidence="3">
    <location>
        <begin position="238"/>
        <end position="256"/>
    </location>
</feature>
<evidence type="ECO:0000313" key="6">
    <source>
        <dbReference type="EMBL" id="JAI57665.1"/>
    </source>
</evidence>
<dbReference type="EMBL" id="GDRN01105856">
    <property type="protein sequence ID" value="JAI57665.1"/>
    <property type="molecule type" value="Transcribed_RNA"/>
</dbReference>
<dbReference type="GO" id="GO:0048666">
    <property type="term" value="P:neuron development"/>
    <property type="evidence" value="ECO:0007669"/>
    <property type="project" value="UniProtKB-ARBA"/>
</dbReference>
<dbReference type="InterPro" id="IPR011333">
    <property type="entry name" value="SKP1/BTB/POZ_sf"/>
</dbReference>
<protein>
    <recommendedName>
        <fullName evidence="7">BTB domain-containing protein</fullName>
    </recommendedName>
</protein>
<evidence type="ECO:0000256" key="1">
    <source>
        <dbReference type="ARBA" id="ARBA00023242"/>
    </source>
</evidence>
<evidence type="ECO:0008006" key="7">
    <source>
        <dbReference type="Google" id="ProtNLM"/>
    </source>
</evidence>
<keyword evidence="1" id="KW-0539">Nucleus</keyword>
<feature type="domain" description="C2H2-type" evidence="5">
    <location>
        <begin position="300"/>
        <end position="323"/>
    </location>
</feature>
<name>A0A0P4VVE5_SCYOL</name>
<dbReference type="GO" id="GO:0005634">
    <property type="term" value="C:nucleus"/>
    <property type="evidence" value="ECO:0007669"/>
    <property type="project" value="TreeGrafter"/>
</dbReference>
<reference evidence="6" key="1">
    <citation type="submission" date="2015-09" db="EMBL/GenBank/DDBJ databases">
        <title>Scylla olivacea transcriptome.</title>
        <authorList>
            <person name="Ikhwanuddin M."/>
        </authorList>
    </citation>
    <scope>NUCLEOTIDE SEQUENCE</scope>
</reference>
<dbReference type="InterPro" id="IPR051095">
    <property type="entry name" value="Dros_DevTransReg"/>
</dbReference>
<feature type="domain" description="BTB" evidence="4">
    <location>
        <begin position="32"/>
        <end position="97"/>
    </location>
</feature>
<feature type="domain" description="C2H2-type" evidence="5">
    <location>
        <begin position="330"/>
        <end position="358"/>
    </location>
</feature>
<dbReference type="GO" id="GO:0003006">
    <property type="term" value="P:developmental process involved in reproduction"/>
    <property type="evidence" value="ECO:0007669"/>
    <property type="project" value="UniProtKB-ARBA"/>
</dbReference>
<dbReference type="SUPFAM" id="SSF57667">
    <property type="entry name" value="beta-beta-alpha zinc fingers"/>
    <property type="match status" value="1"/>
</dbReference>
<keyword evidence="2" id="KW-0862">Zinc</keyword>
<dbReference type="SMART" id="SM00225">
    <property type="entry name" value="BTB"/>
    <property type="match status" value="1"/>
</dbReference>
<sequence length="405" mass="43484">MGSEQHYSLRWNDYTVKIVTAFQSLRDEEDFVDVTVACDGHSYSAHKMVLSACSPYFRSLLRANPCQHPIVILKDVGHVELERLLEFMYNGEVSIAQDQLAAFLKTAENLKIRGLAGSSDEMDQAGVSDYVHRPDVSYSYSSSSALGGGVTSDRSSPSAGYAPSQSSKDDEMVGEGYHRGDSPPAKRRKRSSAPAATSAAGHADSTPASHTTEGVAGDSSVEVDSGGTMGGGGLSGDDDGRLDRREMKSEPGREDPLGLPAPLPQGHHASPLGAFHGGFAWPPPPGQHHVGGTGAAPPDNQCMFCFKSFSNRGSMTRHLRDQHLQPGATVTCDLCGKVCKNRNCLITHRSVAHSGRRRLRAPAGAPPLQWPAQDNNWAGEAPPLPLNYERHNPLLLRQEVPTDQA</sequence>
<dbReference type="GO" id="GO:0006357">
    <property type="term" value="P:regulation of transcription by RNA polymerase II"/>
    <property type="evidence" value="ECO:0007669"/>
    <property type="project" value="TreeGrafter"/>
</dbReference>
<dbReference type="PANTHER" id="PTHR23110:SF98">
    <property type="entry name" value="PRE-LOLA-G, ISOFORM C-RELATED"/>
    <property type="match status" value="1"/>
</dbReference>
<feature type="region of interest" description="Disordered" evidence="3">
    <location>
        <begin position="142"/>
        <end position="295"/>
    </location>
</feature>
<feature type="compositionally biased region" description="Basic and acidic residues" evidence="3">
    <location>
        <begin position="167"/>
        <end position="181"/>
    </location>
</feature>